<dbReference type="InterPro" id="IPR001279">
    <property type="entry name" value="Metallo-B-lactamas"/>
</dbReference>
<reference evidence="3 4" key="1">
    <citation type="submission" date="2020-08" db="EMBL/GenBank/DDBJ databases">
        <title>Genomic Encyclopedia of Type Strains, Phase IV (KMG-IV): sequencing the most valuable type-strain genomes for metagenomic binning, comparative biology and taxonomic classification.</title>
        <authorList>
            <person name="Goeker M."/>
        </authorList>
    </citation>
    <scope>NUCLEOTIDE SEQUENCE [LARGE SCALE GENOMIC DNA]</scope>
    <source>
        <strain evidence="3 4">DSM 16268</strain>
    </source>
</reference>
<name>A0A7W9CVM1_9HYPH</name>
<evidence type="ECO:0000313" key="3">
    <source>
        <dbReference type="EMBL" id="MBB5752433.1"/>
    </source>
</evidence>
<keyword evidence="3" id="KW-0378">Hydrolase</keyword>
<dbReference type="AlphaFoldDB" id="A0A7W9CVM1"/>
<evidence type="ECO:0000313" key="4">
    <source>
        <dbReference type="Proteomes" id="UP000523821"/>
    </source>
</evidence>
<accession>A0A7W9CVM1</accession>
<dbReference type="Gene3D" id="3.60.15.10">
    <property type="entry name" value="Ribonuclease Z/Hydroxyacylglutathione hydrolase-like"/>
    <property type="match status" value="1"/>
</dbReference>
<evidence type="ECO:0000259" key="2">
    <source>
        <dbReference type="SMART" id="SM00849"/>
    </source>
</evidence>
<keyword evidence="4" id="KW-1185">Reference proteome</keyword>
<dbReference type="InterPro" id="IPR050855">
    <property type="entry name" value="NDM-1-like"/>
</dbReference>
<evidence type="ECO:0000256" key="1">
    <source>
        <dbReference type="ARBA" id="ARBA00005250"/>
    </source>
</evidence>
<dbReference type="PANTHER" id="PTHR42951:SF4">
    <property type="entry name" value="ACYL-COENZYME A THIOESTERASE MBLAC2"/>
    <property type="match status" value="1"/>
</dbReference>
<organism evidence="3 4">
    <name type="scientific">Prosthecomicrobium pneumaticum</name>
    <dbReference type="NCBI Taxonomy" id="81895"/>
    <lineage>
        <taxon>Bacteria</taxon>
        <taxon>Pseudomonadati</taxon>
        <taxon>Pseudomonadota</taxon>
        <taxon>Alphaproteobacteria</taxon>
        <taxon>Hyphomicrobiales</taxon>
        <taxon>Kaistiaceae</taxon>
        <taxon>Prosthecomicrobium</taxon>
    </lineage>
</organism>
<dbReference type="EMBL" id="JACHOO010000003">
    <property type="protein sequence ID" value="MBB5752433.1"/>
    <property type="molecule type" value="Genomic_DNA"/>
</dbReference>
<comment type="similarity">
    <text evidence="1">Belongs to the metallo-beta-lactamase superfamily. Class-B beta-lactamase family.</text>
</comment>
<comment type="caution">
    <text evidence="3">The sequence shown here is derived from an EMBL/GenBank/DDBJ whole genome shotgun (WGS) entry which is preliminary data.</text>
</comment>
<sequence>MRIDSEIHLVMSGGGGFDLTDAFDCNVFLVRAGADWLMFDAGAGRDPERVAERLAGDGIAPAAIRHIFLTHAHADHSGGVAHWRGVTGATVHAGAATAAMVESGDEAAISLDRARAAGIYPADYRYRACPVDSVLTEATPVTVGPATVRMIETPGHSRDHVSYLVDLAGRTLLIGGDALFHGGKVAIQDIADCDVSAICRTVRRLAQTPFDALLPGHLAFSLSGGRRHAEAALAHVEAFRIPPSII</sequence>
<dbReference type="InterPro" id="IPR036866">
    <property type="entry name" value="RibonucZ/Hydroxyglut_hydro"/>
</dbReference>
<dbReference type="GO" id="GO:0017001">
    <property type="term" value="P:antibiotic catabolic process"/>
    <property type="evidence" value="ECO:0007669"/>
    <property type="project" value="UniProtKB-ARBA"/>
</dbReference>
<feature type="domain" description="Metallo-beta-lactamase" evidence="2">
    <location>
        <begin position="24"/>
        <end position="217"/>
    </location>
</feature>
<dbReference type="RefSeq" id="WP_183854223.1">
    <property type="nucleotide sequence ID" value="NZ_JACHOO010000003.1"/>
</dbReference>
<protein>
    <submittedName>
        <fullName evidence="3">Glyoxylase-like metal-dependent hydrolase (Beta-lactamase superfamily II)</fullName>
    </submittedName>
</protein>
<gene>
    <name evidence="3" type="ORF">GGQ63_001487</name>
</gene>
<dbReference type="Proteomes" id="UP000523821">
    <property type="component" value="Unassembled WGS sequence"/>
</dbReference>
<dbReference type="Pfam" id="PF00753">
    <property type="entry name" value="Lactamase_B"/>
    <property type="match status" value="1"/>
</dbReference>
<proteinExistence type="inferred from homology"/>
<dbReference type="SMART" id="SM00849">
    <property type="entry name" value="Lactamase_B"/>
    <property type="match status" value="1"/>
</dbReference>
<dbReference type="GO" id="GO:0016787">
    <property type="term" value="F:hydrolase activity"/>
    <property type="evidence" value="ECO:0007669"/>
    <property type="project" value="UniProtKB-KW"/>
</dbReference>
<dbReference type="PANTHER" id="PTHR42951">
    <property type="entry name" value="METALLO-BETA-LACTAMASE DOMAIN-CONTAINING"/>
    <property type="match status" value="1"/>
</dbReference>
<dbReference type="SUPFAM" id="SSF56281">
    <property type="entry name" value="Metallo-hydrolase/oxidoreductase"/>
    <property type="match status" value="1"/>
</dbReference>